<dbReference type="InterPro" id="IPR018951">
    <property type="entry name" value="Fumarase_C_C"/>
</dbReference>
<dbReference type="InterPro" id="IPR008948">
    <property type="entry name" value="L-Aspartase-like"/>
</dbReference>
<evidence type="ECO:0000259" key="3">
    <source>
        <dbReference type="Pfam" id="PF10415"/>
    </source>
</evidence>
<dbReference type="GO" id="GO:0008797">
    <property type="term" value="F:aspartate ammonia-lyase activity"/>
    <property type="evidence" value="ECO:0007669"/>
    <property type="project" value="TreeGrafter"/>
</dbReference>
<keyword evidence="1 4" id="KW-0456">Lyase</keyword>
<dbReference type="Pfam" id="PF10415">
    <property type="entry name" value="FumaraseC_C"/>
    <property type="match status" value="1"/>
</dbReference>
<dbReference type="Gene3D" id="1.10.40.30">
    <property type="entry name" value="Fumarase/aspartase (C-terminal domain)"/>
    <property type="match status" value="1"/>
</dbReference>
<accession>A0A1F5VRR9</accession>
<dbReference type="GO" id="GO:0006531">
    <property type="term" value="P:aspartate metabolic process"/>
    <property type="evidence" value="ECO:0007669"/>
    <property type="project" value="TreeGrafter"/>
</dbReference>
<dbReference type="PRINTS" id="PR00145">
    <property type="entry name" value="ARGSUCLYASE"/>
</dbReference>
<gene>
    <name evidence="4" type="ORF">A2Y62_06110</name>
</gene>
<organism evidence="4 5">
    <name type="scientific">Candidatus Fischerbacteria bacterium RBG_13_37_8</name>
    <dbReference type="NCBI Taxonomy" id="1817863"/>
    <lineage>
        <taxon>Bacteria</taxon>
        <taxon>Candidatus Fischeribacteriota</taxon>
    </lineage>
</organism>
<dbReference type="PRINTS" id="PR00149">
    <property type="entry name" value="FUMRATELYASE"/>
</dbReference>
<dbReference type="NCBIfam" id="NF008909">
    <property type="entry name" value="PRK12273.1"/>
    <property type="match status" value="1"/>
</dbReference>
<comment type="caution">
    <text evidence="4">The sequence shown here is derived from an EMBL/GenBank/DDBJ whole genome shotgun (WGS) entry which is preliminary data.</text>
</comment>
<evidence type="ECO:0000259" key="2">
    <source>
        <dbReference type="Pfam" id="PF00206"/>
    </source>
</evidence>
<dbReference type="PANTHER" id="PTHR42696:SF2">
    <property type="entry name" value="ASPARTATE AMMONIA-LYASE"/>
    <property type="match status" value="1"/>
</dbReference>
<dbReference type="InterPro" id="IPR024083">
    <property type="entry name" value="Fumarase/histidase_N"/>
</dbReference>
<dbReference type="AlphaFoldDB" id="A0A1F5VRR9"/>
<dbReference type="InterPro" id="IPR051546">
    <property type="entry name" value="Aspartate_Ammonia-Lyase"/>
</dbReference>
<feature type="domain" description="Fumarate lyase N-terminal" evidence="2">
    <location>
        <begin position="14"/>
        <end position="340"/>
    </location>
</feature>
<feature type="domain" description="Fumarase C C-terminal" evidence="3">
    <location>
        <begin position="406"/>
        <end position="458"/>
    </location>
</feature>
<dbReference type="STRING" id="1817863.A2Y62_06110"/>
<dbReference type="FunFam" id="1.20.200.10:FF:000001">
    <property type="entry name" value="Fumarate hydratase, mitochondrial"/>
    <property type="match status" value="1"/>
</dbReference>
<dbReference type="CDD" id="cd01357">
    <property type="entry name" value="Aspartase"/>
    <property type="match status" value="1"/>
</dbReference>
<dbReference type="SUPFAM" id="SSF48557">
    <property type="entry name" value="L-aspartase-like"/>
    <property type="match status" value="1"/>
</dbReference>
<dbReference type="FunFam" id="1.10.275.10:FF:000001">
    <property type="entry name" value="Fumarate hydratase, mitochondrial"/>
    <property type="match status" value="1"/>
</dbReference>
<dbReference type="InterPro" id="IPR022761">
    <property type="entry name" value="Fumarate_lyase_N"/>
</dbReference>
<dbReference type="Gene3D" id="1.10.275.10">
    <property type="entry name" value="Fumarase/aspartase (N-terminal domain)"/>
    <property type="match status" value="1"/>
</dbReference>
<dbReference type="PROSITE" id="PS00163">
    <property type="entry name" value="FUMARATE_LYASES"/>
    <property type="match status" value="1"/>
</dbReference>
<dbReference type="PANTHER" id="PTHR42696">
    <property type="entry name" value="ASPARTATE AMMONIA-LYASE"/>
    <property type="match status" value="1"/>
</dbReference>
<name>A0A1F5VRR9_9BACT</name>
<dbReference type="Pfam" id="PF00206">
    <property type="entry name" value="Lyase_1"/>
    <property type="match status" value="1"/>
</dbReference>
<dbReference type="Proteomes" id="UP000178943">
    <property type="component" value="Unassembled WGS sequence"/>
</dbReference>
<dbReference type="GO" id="GO:0005829">
    <property type="term" value="C:cytosol"/>
    <property type="evidence" value="ECO:0007669"/>
    <property type="project" value="TreeGrafter"/>
</dbReference>
<sequence length="460" mass="50623">MNYREEKDSLGIKKIPADVYYGIQVARAIENFPISGLRIDKVFIETYAKIKKAAALVNNQSGNLDSIKTEAIIKAAEEVIEGKFDEQIKIDVYQAGAGTSFNMNLNEIIANRALEILGHSKGSYAIVHPNDDVNMSQSTNDTFPSAMRIAVLEYHKNLLRELYALEQVLRHKSKQFRSVIKSGRTHLQDAMPITLGQEFGAYADSIANQIHCLQKASHSLHYLSIGGTAIGTGINTPPLFSRKMVKILSSLTNSTFKKAPNLIEKTQSMTDFVQYSAVLKVFCLELIKIANDLRLMSSGPRTGLAEIELPAVQPGSSIMPGKVNPVICEALTMICFQILGNDLTISMAAQAGQLELNVMMPVIIHNLLFSIRILANGIHMLSNKCIKGITANELKCSWYFENSIALVTLITPTIGYLKAAELAKEAVATGKTFYALIEEKGLLSQKELKQLKDIKKITGS</sequence>
<proteinExistence type="predicted"/>
<dbReference type="Gene3D" id="1.20.200.10">
    <property type="entry name" value="Fumarase/aspartase (Central domain)"/>
    <property type="match status" value="1"/>
</dbReference>
<evidence type="ECO:0000256" key="1">
    <source>
        <dbReference type="ARBA" id="ARBA00023239"/>
    </source>
</evidence>
<dbReference type="InterPro" id="IPR000362">
    <property type="entry name" value="Fumarate_lyase_fam"/>
</dbReference>
<reference evidence="4 5" key="1">
    <citation type="journal article" date="2016" name="Nat. Commun.">
        <title>Thousands of microbial genomes shed light on interconnected biogeochemical processes in an aquifer system.</title>
        <authorList>
            <person name="Anantharaman K."/>
            <person name="Brown C.T."/>
            <person name="Hug L.A."/>
            <person name="Sharon I."/>
            <person name="Castelle C.J."/>
            <person name="Probst A.J."/>
            <person name="Thomas B.C."/>
            <person name="Singh A."/>
            <person name="Wilkins M.J."/>
            <person name="Karaoz U."/>
            <person name="Brodie E.L."/>
            <person name="Williams K.H."/>
            <person name="Hubbard S.S."/>
            <person name="Banfield J.F."/>
        </authorList>
    </citation>
    <scope>NUCLEOTIDE SEQUENCE [LARGE SCALE GENOMIC DNA]</scope>
</reference>
<dbReference type="GO" id="GO:0006099">
    <property type="term" value="P:tricarboxylic acid cycle"/>
    <property type="evidence" value="ECO:0007669"/>
    <property type="project" value="InterPro"/>
</dbReference>
<protein>
    <submittedName>
        <fullName evidence="4">Aspartate ammonia-lyase</fullName>
    </submittedName>
</protein>
<evidence type="ECO:0000313" key="4">
    <source>
        <dbReference type="EMBL" id="OGF66018.1"/>
    </source>
</evidence>
<dbReference type="InterPro" id="IPR020557">
    <property type="entry name" value="Fumarate_lyase_CS"/>
</dbReference>
<evidence type="ECO:0000313" key="5">
    <source>
        <dbReference type="Proteomes" id="UP000178943"/>
    </source>
</evidence>
<dbReference type="EMBL" id="MFGW01000099">
    <property type="protein sequence ID" value="OGF66018.1"/>
    <property type="molecule type" value="Genomic_DNA"/>
</dbReference>